<protein>
    <submittedName>
        <fullName evidence="1">Uncharacterized protein</fullName>
    </submittedName>
</protein>
<evidence type="ECO:0000313" key="1">
    <source>
        <dbReference type="EMBL" id="XDK38237.1"/>
    </source>
</evidence>
<sequence>MKSEYRCHVEAIICSEQKLREAKAIQREAQEKLTQADGFVTYQEASLREAEQRLAEIESKILAQEPPGLGDEIKEINASLKIICREVMRPEV</sequence>
<dbReference type="EMBL" id="CP162607">
    <property type="protein sequence ID" value="XDK38237.1"/>
    <property type="molecule type" value="Genomic_DNA"/>
</dbReference>
<organism evidence="1">
    <name type="scientific">Pseudomonas sp. Hg7Tf</name>
    <dbReference type="NCBI Taxonomy" id="3236988"/>
    <lineage>
        <taxon>Bacteria</taxon>
        <taxon>Pseudomonadati</taxon>
        <taxon>Pseudomonadota</taxon>
        <taxon>Gammaproteobacteria</taxon>
        <taxon>Pseudomonadales</taxon>
        <taxon>Pseudomonadaceae</taxon>
        <taxon>Pseudomonas</taxon>
    </lineage>
</organism>
<dbReference type="AlphaFoldDB" id="A0AB39I1T6"/>
<dbReference type="RefSeq" id="WP_280041245.1">
    <property type="nucleotide sequence ID" value="NZ_CP162607.1"/>
</dbReference>
<name>A0AB39I1T6_9PSED</name>
<reference evidence="1" key="1">
    <citation type="submission" date="2024-07" db="EMBL/GenBank/DDBJ databases">
        <title>Identification and characteristics of a novel species of coltsfoot's symbiotic bacteria.</title>
        <authorList>
            <person name="Juszczyk A."/>
            <person name="Jasielczuk I."/>
            <person name="Gurgul A."/>
            <person name="Rogala M."/>
            <person name="Kowalczyk A."/>
            <person name="Szmatola T."/>
            <person name="Kosecka-Strojek M."/>
            <person name="Arent Z."/>
            <person name="Latowski D."/>
        </authorList>
    </citation>
    <scope>NUCLEOTIDE SEQUENCE</scope>
    <source>
        <strain evidence="1">Hg7Tf</strain>
    </source>
</reference>
<accession>A0AB39I1T6</accession>
<proteinExistence type="predicted"/>
<gene>
    <name evidence="1" type="ORF">AB4Y39_06120</name>
</gene>